<reference evidence="1" key="1">
    <citation type="submission" date="2022-02" db="EMBL/GenBank/DDBJ databases">
        <title>Paenibacillus sp. MBLB1832 Whole Genome Shotgun Sequencing.</title>
        <authorList>
            <person name="Hwang C.Y."/>
            <person name="Cho E.-S."/>
            <person name="Seo M.-J."/>
        </authorList>
    </citation>
    <scope>NUCLEOTIDE SEQUENCE</scope>
    <source>
        <strain evidence="1">MBLB1832</strain>
    </source>
</reference>
<evidence type="ECO:0000313" key="1">
    <source>
        <dbReference type="EMBL" id="WNR45250.1"/>
    </source>
</evidence>
<dbReference type="Pfam" id="PF14871">
    <property type="entry name" value="GHL6"/>
    <property type="match status" value="1"/>
</dbReference>
<keyword evidence="2" id="KW-1185">Reference proteome</keyword>
<evidence type="ECO:0000313" key="2">
    <source>
        <dbReference type="Proteomes" id="UP001304650"/>
    </source>
</evidence>
<dbReference type="KEGG" id="proo:MJB10_03695"/>
<accession>A0AA96LV76</accession>
<sequence length="697" mass="79578">MNKHSNNAVFRGKRGYLIDFHRGDFPEVHFRGFDREQYRELMKKAQIDNVMVYAKDHWGWSYYPTQVGAIHPKLEESDFDFIAEVKDVAESIGVDVCLYYSIDTDHWAATYHPEWRALDPYGNPVRAGSKWMRCSIAHEFGDYCLGQVSELLKRYKPKGLFFDCFPSVLCFCLDCQQRYEKLTGDKMPLGEQVHQQWRKLQLYEEEHYWLPFAQKLRHLFDTISPGTMLTTNGCNANMPRSVRELLDFHFAEPWAGNYLSAGFVRDVMTSAQIGPGDVGMVYDRTPTSYLLRELLSIGMQGARPFLYSESMRPDGSLEIHDWERMGVAYRQVSQVEPFWNEARPLVDINLLYSDSSHQFAPERNTFNQNWWERGSKHLTALQAGMTLAASMHRSYQIINGDEESFDPKHIIIVPNSQVLSLELWNKLKVYVNNGGTLLACLSAPPVDRDGNRLADNHLWEELFGAVFLEEDSRFSRNHVSSYLQVSVNSSLLADFAKHPLGVVGSRLIVQATKAEIWADLVEPIFEEDIQAEKWMAWRPPAPSDVEIGPAILHNQLGKGRTVLFTFDALSMSGANVPMETGLAIQSAQRWFWPKQMLARVVNALSRPQITVDGLPEQSYVTYMLQDGQLCVHILNDGDSPLVYGTKLRINCSLFSNITSADQLYPEVSALEIKAEGEDIVVNLPPQSLYNIYRILLS</sequence>
<protein>
    <submittedName>
        <fullName evidence="1">Alpha-L-fucosidase</fullName>
    </submittedName>
</protein>
<name>A0AA96LV76_9BACL</name>
<proteinExistence type="predicted"/>
<dbReference type="SUPFAM" id="SSF52317">
    <property type="entry name" value="Class I glutamine amidotransferase-like"/>
    <property type="match status" value="1"/>
</dbReference>
<organism evidence="1 2">
    <name type="scientific">Paenibacillus roseopurpureus</name>
    <dbReference type="NCBI Taxonomy" id="2918901"/>
    <lineage>
        <taxon>Bacteria</taxon>
        <taxon>Bacillati</taxon>
        <taxon>Bacillota</taxon>
        <taxon>Bacilli</taxon>
        <taxon>Bacillales</taxon>
        <taxon>Paenibacillaceae</taxon>
        <taxon>Paenibacillus</taxon>
    </lineage>
</organism>
<dbReference type="Gene3D" id="3.20.20.80">
    <property type="entry name" value="Glycosidases"/>
    <property type="match status" value="1"/>
</dbReference>
<dbReference type="InterPro" id="IPR028212">
    <property type="entry name" value="GHL6"/>
</dbReference>
<dbReference type="EMBL" id="CP130319">
    <property type="protein sequence ID" value="WNR45250.1"/>
    <property type="molecule type" value="Genomic_DNA"/>
</dbReference>
<gene>
    <name evidence="1" type="ORF">MJB10_03695</name>
</gene>
<dbReference type="Gene3D" id="3.40.50.880">
    <property type="match status" value="1"/>
</dbReference>
<dbReference type="AlphaFoldDB" id="A0AA96LV76"/>
<dbReference type="InterPro" id="IPR017853">
    <property type="entry name" value="GH"/>
</dbReference>
<dbReference type="Proteomes" id="UP001304650">
    <property type="component" value="Chromosome"/>
</dbReference>
<dbReference type="SUPFAM" id="SSF51445">
    <property type="entry name" value="(Trans)glycosidases"/>
    <property type="match status" value="1"/>
</dbReference>
<dbReference type="InterPro" id="IPR029062">
    <property type="entry name" value="Class_I_gatase-like"/>
</dbReference>
<dbReference type="RefSeq" id="WP_314801843.1">
    <property type="nucleotide sequence ID" value="NZ_CP130319.1"/>
</dbReference>